<dbReference type="AlphaFoldDB" id="A0AAT9PD07"/>
<dbReference type="SUPFAM" id="SSF48295">
    <property type="entry name" value="TrpR-like"/>
    <property type="match status" value="1"/>
</dbReference>
<dbReference type="InterPro" id="IPR010921">
    <property type="entry name" value="Trp_repressor/repl_initiator"/>
</dbReference>
<dbReference type="Proteomes" id="UP000829560">
    <property type="component" value="Chromosome"/>
</dbReference>
<dbReference type="EMBL" id="CP093310">
    <property type="protein sequence ID" value="UNK05001.1"/>
    <property type="molecule type" value="Genomic_DNA"/>
</dbReference>
<gene>
    <name evidence="1" type="ORF">MN210_13220</name>
</gene>
<evidence type="ECO:0000313" key="1">
    <source>
        <dbReference type="EMBL" id="UNK05001.1"/>
    </source>
</evidence>
<organism evidence="1 2">
    <name type="scientific">Psychrobacter raelei</name>
    <dbReference type="NCBI Taxonomy" id="2565531"/>
    <lineage>
        <taxon>Bacteria</taxon>
        <taxon>Pseudomonadati</taxon>
        <taxon>Pseudomonadota</taxon>
        <taxon>Gammaproteobacteria</taxon>
        <taxon>Moraxellales</taxon>
        <taxon>Moraxellaceae</taxon>
        <taxon>Psychrobacter</taxon>
    </lineage>
</organism>
<dbReference type="InterPro" id="IPR002514">
    <property type="entry name" value="Transposase_8"/>
</dbReference>
<dbReference type="RefSeq" id="WP_241878502.1">
    <property type="nucleotide sequence ID" value="NZ_CP093310.2"/>
</dbReference>
<keyword evidence="2" id="KW-1185">Reference proteome</keyword>
<protein>
    <submittedName>
        <fullName evidence="1">Transposase</fullName>
    </submittedName>
</protein>
<dbReference type="KEGG" id="prae:MN210_13220"/>
<evidence type="ECO:0000313" key="2">
    <source>
        <dbReference type="Proteomes" id="UP000829560"/>
    </source>
</evidence>
<name>A0AAT9PD07_9GAMM</name>
<reference evidence="1" key="1">
    <citation type="submission" date="2024-03" db="EMBL/GenBank/DDBJ databases">
        <title>Psychrobacter raelis sp. nov. isolated from a dog with peritonitis.</title>
        <authorList>
            <person name="Schiavone A."/>
            <person name="Manzulli V."/>
            <person name="Camarda A."/>
            <person name="Cafiero M.A."/>
            <person name="Vasco I."/>
            <person name="Marino L."/>
            <person name="Pennuzzi G."/>
            <person name="Serrecchia L."/>
            <person name="Galante D."/>
            <person name="Pugliese N."/>
        </authorList>
    </citation>
    <scope>NUCLEOTIDE SEQUENCE</scope>
    <source>
        <strain evidence="1">PraFG1</strain>
    </source>
</reference>
<sequence length="43" mass="4851">MTKKVERYSEELKAEVVKEIKNNDRDISTTASQLGLPMQALAN</sequence>
<dbReference type="GO" id="GO:0043565">
    <property type="term" value="F:sequence-specific DNA binding"/>
    <property type="evidence" value="ECO:0007669"/>
    <property type="project" value="InterPro"/>
</dbReference>
<dbReference type="GO" id="GO:0004803">
    <property type="term" value="F:transposase activity"/>
    <property type="evidence" value="ECO:0007669"/>
    <property type="project" value="InterPro"/>
</dbReference>
<dbReference type="Pfam" id="PF01527">
    <property type="entry name" value="HTH_Tnp_1"/>
    <property type="match status" value="1"/>
</dbReference>
<accession>A0AAT9PD07</accession>
<dbReference type="GO" id="GO:0006313">
    <property type="term" value="P:DNA transposition"/>
    <property type="evidence" value="ECO:0007669"/>
    <property type="project" value="InterPro"/>
</dbReference>
<proteinExistence type="predicted"/>